<feature type="region of interest" description="Disordered" evidence="1">
    <location>
        <begin position="873"/>
        <end position="915"/>
    </location>
</feature>
<feature type="region of interest" description="Disordered" evidence="1">
    <location>
        <begin position="684"/>
        <end position="718"/>
    </location>
</feature>
<keyword evidence="4" id="KW-1185">Reference proteome</keyword>
<feature type="compositionally biased region" description="Polar residues" evidence="1">
    <location>
        <begin position="883"/>
        <end position="901"/>
    </location>
</feature>
<reference evidence="3" key="3">
    <citation type="submission" date="2023-05" db="EMBL/GenBank/DDBJ databases">
        <authorList>
            <person name="Smith C.H."/>
        </authorList>
    </citation>
    <scope>NUCLEOTIDE SEQUENCE</scope>
    <source>
        <strain evidence="3">CHS0354</strain>
        <tissue evidence="3">Mantle</tissue>
    </source>
</reference>
<dbReference type="InterPro" id="IPR002035">
    <property type="entry name" value="VWF_A"/>
</dbReference>
<dbReference type="Gene3D" id="3.40.50.410">
    <property type="entry name" value="von Willebrand factor, type A domain"/>
    <property type="match status" value="1"/>
</dbReference>
<feature type="compositionally biased region" description="Basic and acidic residues" evidence="1">
    <location>
        <begin position="705"/>
        <end position="714"/>
    </location>
</feature>
<evidence type="ECO:0000313" key="3">
    <source>
        <dbReference type="EMBL" id="KAK3605994.1"/>
    </source>
</evidence>
<dbReference type="Proteomes" id="UP001195483">
    <property type="component" value="Unassembled WGS sequence"/>
</dbReference>
<proteinExistence type="predicted"/>
<dbReference type="InterPro" id="IPR036465">
    <property type="entry name" value="vWFA_dom_sf"/>
</dbReference>
<dbReference type="Pfam" id="PF13519">
    <property type="entry name" value="VWA_2"/>
    <property type="match status" value="1"/>
</dbReference>
<dbReference type="Gene3D" id="2.30.30.40">
    <property type="entry name" value="SH3 Domains"/>
    <property type="match status" value="1"/>
</dbReference>
<feature type="compositionally biased region" description="Acidic residues" evidence="1">
    <location>
        <begin position="11"/>
        <end position="23"/>
    </location>
</feature>
<dbReference type="SUPFAM" id="SSF53300">
    <property type="entry name" value="vWA-like"/>
    <property type="match status" value="1"/>
</dbReference>
<dbReference type="InterPro" id="IPR037252">
    <property type="entry name" value="Mib_Herc2_sf"/>
</dbReference>
<dbReference type="EMBL" id="JAEAOA010001492">
    <property type="protein sequence ID" value="KAK3605994.1"/>
    <property type="molecule type" value="Genomic_DNA"/>
</dbReference>
<protein>
    <recommendedName>
        <fullName evidence="2">VWFA domain-containing protein</fullName>
    </recommendedName>
</protein>
<dbReference type="GO" id="GO:0004842">
    <property type="term" value="F:ubiquitin-protein transferase activity"/>
    <property type="evidence" value="ECO:0007669"/>
    <property type="project" value="InterPro"/>
</dbReference>
<gene>
    <name evidence="3" type="ORF">CHS0354_025023</name>
</gene>
<dbReference type="AlphaFoldDB" id="A0AAE0T917"/>
<dbReference type="CDD" id="cd00198">
    <property type="entry name" value="vWFA"/>
    <property type="match status" value="1"/>
</dbReference>
<feature type="domain" description="VWFA" evidence="2">
    <location>
        <begin position="434"/>
        <end position="632"/>
    </location>
</feature>
<evidence type="ECO:0000259" key="2">
    <source>
        <dbReference type="PROSITE" id="PS50234"/>
    </source>
</evidence>
<dbReference type="PROSITE" id="PS50234">
    <property type="entry name" value="VWFA"/>
    <property type="match status" value="1"/>
</dbReference>
<feature type="region of interest" description="Disordered" evidence="1">
    <location>
        <begin position="1"/>
        <end position="27"/>
    </location>
</feature>
<reference evidence="3" key="2">
    <citation type="journal article" date="2021" name="Genome Biol. Evol.">
        <title>Developing a high-quality reference genome for a parasitic bivalve with doubly uniparental inheritance (Bivalvia: Unionida).</title>
        <authorList>
            <person name="Smith C.H."/>
        </authorList>
    </citation>
    <scope>NUCLEOTIDE SEQUENCE</scope>
    <source>
        <strain evidence="3">CHS0354</strain>
        <tissue evidence="3">Mantle</tissue>
    </source>
</reference>
<evidence type="ECO:0000313" key="4">
    <source>
        <dbReference type="Proteomes" id="UP001195483"/>
    </source>
</evidence>
<dbReference type="SMART" id="SM00327">
    <property type="entry name" value="VWA"/>
    <property type="match status" value="1"/>
</dbReference>
<accession>A0AAE0T917</accession>
<feature type="compositionally biased region" description="Basic and acidic residues" evidence="1">
    <location>
        <begin position="1"/>
        <end position="10"/>
    </location>
</feature>
<dbReference type="GO" id="GO:0046872">
    <property type="term" value="F:metal ion binding"/>
    <property type="evidence" value="ECO:0007669"/>
    <property type="project" value="InterPro"/>
</dbReference>
<sequence length="996" mass="113879">MTCVRIREDESGLGDEDTTDEDSASAPHGHLTLAYHKDLQQREQGQLRVAMEEMNETMNMIVKRLDRLQRPPRSRTIDEAATLKNGRARARDKESIRKGDTDYDEKIPTLINTLNKLVNRMDTLNYRLEAGNIGLCNHACTHEQDKDETDSASCANISEFADDNETGKKESTNYGKLENQKQVVHIDLTQDTMQITLKDGKLERKSLEPYTLLANDLKQKSDATTLDIWTEETFSGFKNHLHGLQKKTDVKQVRNKSDEQGTPISSGTVIHTVSLGLESTQTENRSKDTKEDVQLITGENTDIKHQKQTKSNKSFNDGFNLKKNEGVRLEEHLKYANNQTKEIKPSTSIHQTKGHEDAMGKIVSTEMSVDQDSETQGSVTISGPIVSRITQSPKSPSEPIMPWSHVPLEYWNSLIQETREKAEILKTSRPMGLNTIICLDTSKSVAEYWGDILEFFRNLINEIDVIQPIEGEIMEHIAVVTFGHETCVLQHFSTDYQEILTKIHMINPEGSTPMYWVLHMCEAILSETYVPLLRDFRINARLLLVTDGRPTDRFITGGQDVPLRYQEEELEKEDTARKLIFLNSSIPLLRVYPVTVGNNCDMEFLSAMADSTRGKVMTLSDWPEIAHFGKKLELTSKYFGLASLPGNLLSKVLTEKSGLPQEEIEFITGAIEDQIKLQNNEGYTSDEEQMKSSYQFPPVGSRVRRGPDWNRKDEDNDSPGTLYGYAKGKALSGWVMVQWDRPKKYGRWRFCYRYGAENAHDIEIQAIEEPRIMDSFWDVRTGCEVIKGRYRNLTDKETDDVDEGSIGMVYEMLNMGGDIEIKVRWRNGKRRKYRKSSRELELSPRSRPSHLSWPLAPLPPLLNPFITTRQPSLDISRQHLTRQDTLPTSWGQSTRGEMQNSDSEDEVDWYNQSSSSDVGKEREVVRIEDVVRHRMPSVDDMNSRNQNFTRKKESTIKPTFGIENLKSDKHKVTQQAELYGTTKRIRTQIRNKNAHV</sequence>
<name>A0AAE0T917_9BIVA</name>
<evidence type="ECO:0000256" key="1">
    <source>
        <dbReference type="SAM" id="MobiDB-lite"/>
    </source>
</evidence>
<dbReference type="SUPFAM" id="SSF159034">
    <property type="entry name" value="Mib/herc2 domain-like"/>
    <property type="match status" value="1"/>
</dbReference>
<comment type="caution">
    <text evidence="3">The sequence shown here is derived from an EMBL/GenBank/DDBJ whole genome shotgun (WGS) entry which is preliminary data.</text>
</comment>
<organism evidence="3 4">
    <name type="scientific">Potamilus streckersoni</name>
    <dbReference type="NCBI Taxonomy" id="2493646"/>
    <lineage>
        <taxon>Eukaryota</taxon>
        <taxon>Metazoa</taxon>
        <taxon>Spiralia</taxon>
        <taxon>Lophotrochozoa</taxon>
        <taxon>Mollusca</taxon>
        <taxon>Bivalvia</taxon>
        <taxon>Autobranchia</taxon>
        <taxon>Heteroconchia</taxon>
        <taxon>Palaeoheterodonta</taxon>
        <taxon>Unionida</taxon>
        <taxon>Unionoidea</taxon>
        <taxon>Unionidae</taxon>
        <taxon>Ambleminae</taxon>
        <taxon>Lampsilini</taxon>
        <taxon>Potamilus</taxon>
    </lineage>
</organism>
<reference evidence="3" key="1">
    <citation type="journal article" date="2021" name="Genome Biol. Evol.">
        <title>A High-Quality Reference Genome for a Parasitic Bivalve with Doubly Uniparental Inheritance (Bivalvia: Unionida).</title>
        <authorList>
            <person name="Smith C.H."/>
        </authorList>
    </citation>
    <scope>NUCLEOTIDE SEQUENCE</scope>
    <source>
        <strain evidence="3">CHS0354</strain>
    </source>
</reference>